<evidence type="ECO:0000313" key="1">
    <source>
        <dbReference type="EMBL" id="QBZ66106.1"/>
    </source>
</evidence>
<dbReference type="EMBL" id="CP034210">
    <property type="protein sequence ID" value="QBZ66106.1"/>
    <property type="molecule type" value="Genomic_DNA"/>
</dbReference>
<dbReference type="Proteomes" id="UP000294847">
    <property type="component" value="Chromosome 7"/>
</dbReference>
<accession>A0A4P7NVZ0</accession>
<protein>
    <submittedName>
        <fullName evidence="1">Uncharacterized protein</fullName>
    </submittedName>
</protein>
<sequence>MLFIDTVGHPHTLTSTGWVQPTTRLHITTSGQCYVHNEPRALQDSKLGCDKPWPWLGRDIWVAKSSSCSHRLYYGVVTKPFDQVSKAIFHHWPVLKGLGINQFSCLHIFFIDLLKP</sequence>
<reference evidence="1 2" key="1">
    <citation type="journal article" date="2019" name="Mol. Biol. Evol.">
        <title>Blast fungal genomes show frequent chromosomal changes, gene gains and losses, and effector gene turnover.</title>
        <authorList>
            <person name="Gomez Luciano L.B."/>
            <person name="Jason Tsai I."/>
            <person name="Chuma I."/>
            <person name="Tosa Y."/>
            <person name="Chen Y.H."/>
            <person name="Li J.Y."/>
            <person name="Li M.Y."/>
            <person name="Jade Lu M.Y."/>
            <person name="Nakayashiki H."/>
            <person name="Li W.H."/>
        </authorList>
    </citation>
    <scope>NUCLEOTIDE SEQUENCE [LARGE SCALE GENOMIC DNA]</scope>
    <source>
        <strain evidence="1">MZ5-1-6</strain>
    </source>
</reference>
<feature type="non-terminal residue" evidence="1">
    <location>
        <position position="116"/>
    </location>
</feature>
<organism evidence="1 2">
    <name type="scientific">Pyricularia oryzae</name>
    <name type="common">Rice blast fungus</name>
    <name type="synonym">Magnaporthe oryzae</name>
    <dbReference type="NCBI Taxonomy" id="318829"/>
    <lineage>
        <taxon>Eukaryota</taxon>
        <taxon>Fungi</taxon>
        <taxon>Dikarya</taxon>
        <taxon>Ascomycota</taxon>
        <taxon>Pezizomycotina</taxon>
        <taxon>Sordariomycetes</taxon>
        <taxon>Sordariomycetidae</taxon>
        <taxon>Magnaporthales</taxon>
        <taxon>Pyriculariaceae</taxon>
        <taxon>Pyricularia</taxon>
    </lineage>
</organism>
<evidence type="ECO:0000313" key="2">
    <source>
        <dbReference type="Proteomes" id="UP000294847"/>
    </source>
</evidence>
<proteinExistence type="predicted"/>
<name>A0A4P7NVZ0_PYROR</name>
<dbReference type="AlphaFoldDB" id="A0A4P7NVZ0"/>
<gene>
    <name evidence="1" type="ORF">PoMZ_13076</name>
</gene>